<dbReference type="Gene3D" id="3.30.565.10">
    <property type="entry name" value="Histidine kinase-like ATPase, C-terminal domain"/>
    <property type="match status" value="1"/>
</dbReference>
<comment type="caution">
    <text evidence="16">The sequence shown here is derived from an EMBL/GenBank/DDBJ whole genome shotgun (WGS) entry which is preliminary data.</text>
</comment>
<dbReference type="PROSITE" id="PS50110">
    <property type="entry name" value="RESPONSE_REGULATORY"/>
    <property type="match status" value="1"/>
</dbReference>
<dbReference type="EC" id="2.7.13.3" evidence="4"/>
<feature type="domain" description="Histidine kinase" evidence="14">
    <location>
        <begin position="810"/>
        <end position="1020"/>
    </location>
</feature>
<dbReference type="Gene3D" id="1.10.287.130">
    <property type="match status" value="1"/>
</dbReference>
<evidence type="ECO:0000256" key="11">
    <source>
        <dbReference type="PROSITE-ProRule" id="PRU00169"/>
    </source>
</evidence>
<dbReference type="InterPro" id="IPR001734">
    <property type="entry name" value="Na/solute_symporter"/>
</dbReference>
<feature type="transmembrane region" description="Helical" evidence="13">
    <location>
        <begin position="251"/>
        <end position="268"/>
    </location>
</feature>
<dbReference type="Pfam" id="PF00474">
    <property type="entry name" value="SSF"/>
    <property type="match status" value="1"/>
</dbReference>
<comment type="similarity">
    <text evidence="3">Belongs to the sodium:solute symporter (SSF) (TC 2.A.21) family.</text>
</comment>
<dbReference type="CDD" id="cd10322">
    <property type="entry name" value="SLC5sbd"/>
    <property type="match status" value="1"/>
</dbReference>
<keyword evidence="9 13" id="KW-1133">Transmembrane helix</keyword>
<gene>
    <name evidence="16" type="ORF">AJE_06071</name>
</gene>
<accession>H3ZCZ1</accession>
<feature type="transmembrane region" description="Helical" evidence="13">
    <location>
        <begin position="163"/>
        <end position="184"/>
    </location>
</feature>
<feature type="transmembrane region" description="Helical" evidence="13">
    <location>
        <begin position="389"/>
        <end position="408"/>
    </location>
</feature>
<evidence type="ECO:0000256" key="13">
    <source>
        <dbReference type="SAM" id="Phobius"/>
    </source>
</evidence>
<sequence length="1160" mass="127484">MQAAAEMIQNASGIGLATLAAISLLYLLVLYSVGLFGRRVSAGHPLAPWVFSLALSIYCTSWAFYGVTAQAVVNGWWLPPTYIGSFILFWFGFKLVARIAIACRRYRITSIADFIATRFGHSRLLAVLTTVILFLAVMPYVALQLQAVATSINTLVGSETGEHWYTDTGLYVCLWMAVFAMLFVSKSAKAHQPNPGLMTAIAFESLVKLLALLAIGAFVVWGMFDGFADIFQRAADSEAVQQVQQRALPAHTYWVHVLLGFAATLCLPRQFHVSFVENQRLSHLRSARWLFPLYLLLMGIFTLPLGLAGVMLLGSQANIDLVVLQLPLAANRTDIALLAYLGGFSAATSMVVVASVVLGILITNELLVPLLFRRRRLTETHQNPIKIATLRRLSMLLVLLIGFIYYRAVGSGTALAQLGLMAFALVAQLAPVLILGLLSRRINRSGAIAGLISGALIWAYILLLPELVRAGVFHSDLLQQGPFGIGLLAPQQLFGWQSDSITLGVVLSLSVNCLMILLVSQFSKTGLGEYLQGSRFLRHSRASGTKPQLQLTSEECVLLVRRFAGEREAQRLLQRNLKQPATELQRQAPANLIQATERSLAAVLGGASMRLVIDAVSRHHPLPMETVERFVDEASQVFRFNQNLLLSTIDNISQGIAVVDAEQRLIAWNRRYIEMFDYPAGMVEVGKPVAELIRFNLQRGLIDSADIEAEIQKRIGYLRQGSPYKVQRQQQDGRVLEIQGNPLPGGGFVTTYTDVSSFIAVQQQLEQSNQLLEQRVTERTSELQQLNNQLQKTQRQLEASTQAKTRFFAAASHDLMQPFNAAALFASLLRQKCTEPELQQLSSNLSQSLDSAEELLTAILDLTKLDSGIVKPHYQPVAVTQLLQDLARDAAVLAERKGLSFRLHSSKLTVNTDRKLLKRVLQNLLANAIRYTPSGRVVLGVKRSGGQLRICVLDTGVGIAAADQQRIFEEFQQGSQPDQKGLGLGLAIAHRISTMLQHPLQLQSIEGHGSCFSVAVPLSAASQTAASSALLPNEVSASFSDKKILLLDNEPQLLKAVQSLLQSWHCEVKAVSQPAEALTALQQGFVPDLCLFDYHLDNNATGIEVANQLSAHLALTAPVIIHSADHDQQIRELALNSGYYFLLKPLKPAALKRLFQRLLK</sequence>
<dbReference type="STRING" id="1129374.AJE_06071"/>
<keyword evidence="8" id="KW-0418">Kinase</keyword>
<evidence type="ECO:0000259" key="15">
    <source>
        <dbReference type="PROSITE" id="PS50110"/>
    </source>
</evidence>
<dbReference type="InterPro" id="IPR036890">
    <property type="entry name" value="HATPase_C_sf"/>
</dbReference>
<dbReference type="CDD" id="cd00082">
    <property type="entry name" value="HisKA"/>
    <property type="match status" value="1"/>
</dbReference>
<dbReference type="Gene3D" id="3.30.450.20">
    <property type="entry name" value="PAS domain"/>
    <property type="match status" value="1"/>
</dbReference>
<dbReference type="InterPro" id="IPR036097">
    <property type="entry name" value="HisK_dim/P_sf"/>
</dbReference>
<dbReference type="SUPFAM" id="SSF55785">
    <property type="entry name" value="PYP-like sensor domain (PAS domain)"/>
    <property type="match status" value="1"/>
</dbReference>
<feature type="transmembrane region" description="Helical" evidence="13">
    <location>
        <begin position="205"/>
        <end position="224"/>
    </location>
</feature>
<dbReference type="SUPFAM" id="SSF47384">
    <property type="entry name" value="Homodimeric domain of signal transducing histidine kinase"/>
    <property type="match status" value="1"/>
</dbReference>
<feature type="transmembrane region" description="Helical" evidence="13">
    <location>
        <begin position="414"/>
        <end position="438"/>
    </location>
</feature>
<keyword evidence="7 13" id="KW-0812">Transmembrane</keyword>
<dbReference type="PANTHER" id="PTHR43047:SF9">
    <property type="entry name" value="HISTIDINE KINASE"/>
    <property type="match status" value="1"/>
</dbReference>
<feature type="transmembrane region" description="Helical" evidence="13">
    <location>
        <begin position="124"/>
        <end position="143"/>
    </location>
</feature>
<feature type="transmembrane region" description="Helical" evidence="13">
    <location>
        <begin position="335"/>
        <end position="368"/>
    </location>
</feature>
<feature type="transmembrane region" description="Helical" evidence="13">
    <location>
        <begin position="445"/>
        <end position="463"/>
    </location>
</feature>
<dbReference type="Pfam" id="PF12860">
    <property type="entry name" value="PAS_7"/>
    <property type="match status" value="1"/>
</dbReference>
<keyword evidence="17" id="KW-1185">Reference proteome</keyword>
<evidence type="ECO:0000256" key="9">
    <source>
        <dbReference type="ARBA" id="ARBA00022989"/>
    </source>
</evidence>
<feature type="transmembrane region" description="Helical" evidence="13">
    <location>
        <begin position="82"/>
        <end position="103"/>
    </location>
</feature>
<dbReference type="CDD" id="cd00156">
    <property type="entry name" value="REC"/>
    <property type="match status" value="1"/>
</dbReference>
<keyword evidence="10 13" id="KW-0472">Membrane</keyword>
<evidence type="ECO:0000256" key="6">
    <source>
        <dbReference type="ARBA" id="ARBA00022679"/>
    </source>
</evidence>
<evidence type="ECO:0000256" key="3">
    <source>
        <dbReference type="ARBA" id="ARBA00006434"/>
    </source>
</evidence>
<dbReference type="InterPro" id="IPR004358">
    <property type="entry name" value="Sig_transdc_His_kin-like_C"/>
</dbReference>
<evidence type="ECO:0000313" key="16">
    <source>
        <dbReference type="EMBL" id="EHR41580.1"/>
    </source>
</evidence>
<dbReference type="PATRIC" id="fig|1129374.4.peg.1219"/>
<keyword evidence="5 11" id="KW-0597">Phosphoprotein</keyword>
<dbReference type="eggNOG" id="COG2205">
    <property type="taxonomic scope" value="Bacteria"/>
</dbReference>
<dbReference type="SMART" id="SM00387">
    <property type="entry name" value="HATPase_c"/>
    <property type="match status" value="1"/>
</dbReference>
<evidence type="ECO:0000256" key="8">
    <source>
        <dbReference type="ARBA" id="ARBA00022777"/>
    </source>
</evidence>
<dbReference type="PANTHER" id="PTHR43047">
    <property type="entry name" value="TWO-COMPONENT HISTIDINE PROTEIN KINASE"/>
    <property type="match status" value="1"/>
</dbReference>
<evidence type="ECO:0000259" key="14">
    <source>
        <dbReference type="PROSITE" id="PS50109"/>
    </source>
</evidence>
<dbReference type="InterPro" id="IPR011006">
    <property type="entry name" value="CheY-like_superfamily"/>
</dbReference>
<dbReference type="Gene3D" id="3.40.50.2300">
    <property type="match status" value="1"/>
</dbReference>
<dbReference type="Proteomes" id="UP000012046">
    <property type="component" value="Unassembled WGS sequence"/>
</dbReference>
<keyword evidence="12" id="KW-0175">Coiled coil</keyword>
<reference evidence="16 17" key="1">
    <citation type="journal article" date="2012" name="J. Bacteriol.">
        <title>Genome Sequence of Extracellular-Protease-Producing Alishewanella jeotgali Isolated from Traditional Korean Fermented Seafood.</title>
        <authorList>
            <person name="Jung J."/>
            <person name="Chun J."/>
            <person name="Park W."/>
        </authorList>
    </citation>
    <scope>NUCLEOTIDE SEQUENCE [LARGE SCALE GENOMIC DNA]</scope>
    <source>
        <strain evidence="16 17">KCTC 22429</strain>
    </source>
</reference>
<dbReference type="InterPro" id="IPR000014">
    <property type="entry name" value="PAS"/>
</dbReference>
<dbReference type="PROSITE" id="PS50283">
    <property type="entry name" value="NA_SOLUT_SYMP_3"/>
    <property type="match status" value="1"/>
</dbReference>
<feature type="coiled-coil region" evidence="12">
    <location>
        <begin position="769"/>
        <end position="803"/>
    </location>
</feature>
<dbReference type="InterPro" id="IPR005467">
    <property type="entry name" value="His_kinase_dom"/>
</dbReference>
<evidence type="ECO:0000313" key="17">
    <source>
        <dbReference type="Proteomes" id="UP000012046"/>
    </source>
</evidence>
<dbReference type="RefSeq" id="WP_008950121.1">
    <property type="nucleotide sequence ID" value="NZ_AHTH01000012.1"/>
</dbReference>
<dbReference type="SUPFAM" id="SSF55874">
    <property type="entry name" value="ATPase domain of HSP90 chaperone/DNA topoisomerase II/histidine kinase"/>
    <property type="match status" value="1"/>
</dbReference>
<organism evidence="16 17">
    <name type="scientific">Alishewanella jeotgali KCTC 22429</name>
    <dbReference type="NCBI Taxonomy" id="1129374"/>
    <lineage>
        <taxon>Bacteria</taxon>
        <taxon>Pseudomonadati</taxon>
        <taxon>Pseudomonadota</taxon>
        <taxon>Gammaproteobacteria</taxon>
        <taxon>Alteromonadales</taxon>
        <taxon>Alteromonadaceae</taxon>
        <taxon>Alishewanella</taxon>
    </lineage>
</organism>
<feature type="domain" description="Response regulatory" evidence="15">
    <location>
        <begin position="1043"/>
        <end position="1159"/>
    </location>
</feature>
<dbReference type="Pfam" id="PF00512">
    <property type="entry name" value="HisKA"/>
    <property type="match status" value="1"/>
</dbReference>
<evidence type="ECO:0000256" key="5">
    <source>
        <dbReference type="ARBA" id="ARBA00022553"/>
    </source>
</evidence>
<name>H3ZCZ1_9ALTE</name>
<dbReference type="SMART" id="SM00388">
    <property type="entry name" value="HisKA"/>
    <property type="match status" value="1"/>
</dbReference>
<dbReference type="InterPro" id="IPR001789">
    <property type="entry name" value="Sig_transdc_resp-reg_receiver"/>
</dbReference>
<feature type="modified residue" description="4-aspartylphosphate" evidence="11">
    <location>
        <position position="1093"/>
    </location>
</feature>
<feature type="transmembrane region" description="Helical" evidence="13">
    <location>
        <begin position="46"/>
        <end position="67"/>
    </location>
</feature>
<comment type="catalytic activity">
    <reaction evidence="1">
        <text>ATP + protein L-histidine = ADP + protein N-phospho-L-histidine.</text>
        <dbReference type="EC" id="2.7.13.3"/>
    </reaction>
</comment>
<dbReference type="EMBL" id="AHTH01000012">
    <property type="protein sequence ID" value="EHR41580.1"/>
    <property type="molecule type" value="Genomic_DNA"/>
</dbReference>
<dbReference type="PRINTS" id="PR00344">
    <property type="entry name" value="BCTRLSENSOR"/>
</dbReference>
<feature type="transmembrane region" description="Helical" evidence="13">
    <location>
        <begin position="12"/>
        <end position="34"/>
    </location>
</feature>
<keyword evidence="6" id="KW-0808">Transferase</keyword>
<evidence type="ECO:0000256" key="10">
    <source>
        <dbReference type="ARBA" id="ARBA00023136"/>
    </source>
</evidence>
<evidence type="ECO:0000256" key="7">
    <source>
        <dbReference type="ARBA" id="ARBA00022692"/>
    </source>
</evidence>
<dbReference type="SMART" id="SM00448">
    <property type="entry name" value="REC"/>
    <property type="match status" value="1"/>
</dbReference>
<dbReference type="GO" id="GO:0005886">
    <property type="term" value="C:plasma membrane"/>
    <property type="evidence" value="ECO:0007669"/>
    <property type="project" value="TreeGrafter"/>
</dbReference>
<dbReference type="AlphaFoldDB" id="H3ZCZ1"/>
<dbReference type="GO" id="GO:0000155">
    <property type="term" value="F:phosphorelay sensor kinase activity"/>
    <property type="evidence" value="ECO:0007669"/>
    <property type="project" value="InterPro"/>
</dbReference>
<evidence type="ECO:0000256" key="12">
    <source>
        <dbReference type="SAM" id="Coils"/>
    </source>
</evidence>
<dbReference type="InterPro" id="IPR035965">
    <property type="entry name" value="PAS-like_dom_sf"/>
</dbReference>
<dbReference type="Pfam" id="PF00072">
    <property type="entry name" value="Response_reg"/>
    <property type="match status" value="1"/>
</dbReference>
<dbReference type="Pfam" id="PF02518">
    <property type="entry name" value="HATPase_c"/>
    <property type="match status" value="1"/>
</dbReference>
<dbReference type="FunFam" id="3.30.565.10:FF:000049">
    <property type="entry name" value="Two-component sensor histidine kinase"/>
    <property type="match status" value="1"/>
</dbReference>
<evidence type="ECO:0000256" key="1">
    <source>
        <dbReference type="ARBA" id="ARBA00000085"/>
    </source>
</evidence>
<evidence type="ECO:0000256" key="2">
    <source>
        <dbReference type="ARBA" id="ARBA00004141"/>
    </source>
</evidence>
<dbReference type="SUPFAM" id="SSF52172">
    <property type="entry name" value="CheY-like"/>
    <property type="match status" value="1"/>
</dbReference>
<proteinExistence type="inferred from homology"/>
<feature type="transmembrane region" description="Helical" evidence="13">
    <location>
        <begin position="289"/>
        <end position="315"/>
    </location>
</feature>
<comment type="subcellular location">
    <subcellularLocation>
        <location evidence="2">Membrane</location>
        <topology evidence="2">Multi-pass membrane protein</topology>
    </subcellularLocation>
</comment>
<dbReference type="Gene3D" id="1.20.1730.10">
    <property type="entry name" value="Sodium/glucose cotransporter"/>
    <property type="match status" value="1"/>
</dbReference>
<dbReference type="InterPro" id="IPR038377">
    <property type="entry name" value="Na/Glc_symporter_sf"/>
</dbReference>
<protein>
    <recommendedName>
        <fullName evidence="4">histidine kinase</fullName>
        <ecNumber evidence="4">2.7.13.3</ecNumber>
    </recommendedName>
</protein>
<dbReference type="eggNOG" id="COG0591">
    <property type="taxonomic scope" value="Bacteria"/>
</dbReference>
<dbReference type="GO" id="GO:0009927">
    <property type="term" value="F:histidine phosphotransfer kinase activity"/>
    <property type="evidence" value="ECO:0007669"/>
    <property type="project" value="TreeGrafter"/>
</dbReference>
<dbReference type="InterPro" id="IPR003661">
    <property type="entry name" value="HisK_dim/P_dom"/>
</dbReference>
<dbReference type="InterPro" id="IPR003594">
    <property type="entry name" value="HATPase_dom"/>
</dbReference>
<dbReference type="CDD" id="cd00130">
    <property type="entry name" value="PAS"/>
    <property type="match status" value="1"/>
</dbReference>
<evidence type="ECO:0000256" key="4">
    <source>
        <dbReference type="ARBA" id="ARBA00012438"/>
    </source>
</evidence>
<dbReference type="GO" id="GO:0022857">
    <property type="term" value="F:transmembrane transporter activity"/>
    <property type="evidence" value="ECO:0007669"/>
    <property type="project" value="InterPro"/>
</dbReference>
<dbReference type="FunFam" id="1.10.287.130:FF:000063">
    <property type="entry name" value="Hybrid sensor histidine kinase/response regulator"/>
    <property type="match status" value="1"/>
</dbReference>
<dbReference type="PROSITE" id="PS50109">
    <property type="entry name" value="HIS_KIN"/>
    <property type="match status" value="1"/>
</dbReference>